<dbReference type="SMART" id="SM01060">
    <property type="entry name" value="Catalase"/>
    <property type="match status" value="1"/>
</dbReference>
<evidence type="ECO:0000313" key="16">
    <source>
        <dbReference type="EMBL" id="SFL11167.1"/>
    </source>
</evidence>
<evidence type="ECO:0000256" key="8">
    <source>
        <dbReference type="ARBA" id="ARBA00023004"/>
    </source>
</evidence>
<dbReference type="RefSeq" id="WP_092704809.1">
    <property type="nucleotide sequence ID" value="NZ_FOSR01000015.1"/>
</dbReference>
<dbReference type="InterPro" id="IPR002226">
    <property type="entry name" value="Catalase_haem_BS"/>
</dbReference>
<dbReference type="FunFam" id="2.40.180.10:FF:000001">
    <property type="entry name" value="Catalase"/>
    <property type="match status" value="1"/>
</dbReference>
<dbReference type="InterPro" id="IPR011614">
    <property type="entry name" value="Catalase_core"/>
</dbReference>
<evidence type="ECO:0000256" key="11">
    <source>
        <dbReference type="PIRSR" id="PIRSR038928-1"/>
    </source>
</evidence>
<dbReference type="GO" id="GO:0046872">
    <property type="term" value="F:metal ion binding"/>
    <property type="evidence" value="ECO:0007669"/>
    <property type="project" value="UniProtKB-KW"/>
</dbReference>
<dbReference type="GO" id="GO:0042542">
    <property type="term" value="P:response to hydrogen peroxide"/>
    <property type="evidence" value="ECO:0007669"/>
    <property type="project" value="TreeGrafter"/>
</dbReference>
<dbReference type="InterPro" id="IPR010582">
    <property type="entry name" value="Catalase_immune_responsive"/>
</dbReference>
<evidence type="ECO:0000256" key="9">
    <source>
        <dbReference type="ARBA" id="ARBA00023324"/>
    </source>
</evidence>
<feature type="active site" evidence="11">
    <location>
        <position position="132"/>
    </location>
</feature>
<dbReference type="GO" id="GO:0004096">
    <property type="term" value="F:catalase activity"/>
    <property type="evidence" value="ECO:0007669"/>
    <property type="project" value="UniProtKB-EC"/>
</dbReference>
<proteinExistence type="inferred from homology"/>
<accession>A0A1I4F2Z2</accession>
<dbReference type="PANTHER" id="PTHR11465">
    <property type="entry name" value="CATALASE"/>
    <property type="match status" value="1"/>
</dbReference>
<dbReference type="PROSITE" id="PS00437">
    <property type="entry name" value="CATALASE_1"/>
    <property type="match status" value="1"/>
</dbReference>
<name>A0A1I4F2Z2_9GAMM</name>
<evidence type="ECO:0000256" key="12">
    <source>
        <dbReference type="PIRSR" id="PIRSR038928-2"/>
    </source>
</evidence>
<dbReference type="Gene3D" id="2.40.180.10">
    <property type="entry name" value="Catalase core domain"/>
    <property type="match status" value="1"/>
</dbReference>
<dbReference type="PRINTS" id="PR00067">
    <property type="entry name" value="CATALASE"/>
</dbReference>
<dbReference type="PROSITE" id="PS00438">
    <property type="entry name" value="CATALASE_2"/>
    <property type="match status" value="1"/>
</dbReference>
<evidence type="ECO:0000313" key="17">
    <source>
        <dbReference type="Proteomes" id="UP000198725"/>
    </source>
</evidence>
<evidence type="ECO:0000256" key="5">
    <source>
        <dbReference type="ARBA" id="ARBA00022617"/>
    </source>
</evidence>
<dbReference type="GO" id="GO:0042744">
    <property type="term" value="P:hydrogen peroxide catabolic process"/>
    <property type="evidence" value="ECO:0007669"/>
    <property type="project" value="UniProtKB-KW"/>
</dbReference>
<dbReference type="EC" id="1.11.1.6" evidence="3 13"/>
<comment type="catalytic activity">
    <reaction evidence="10 13">
        <text>2 H2O2 = O2 + 2 H2O</text>
        <dbReference type="Rhea" id="RHEA:20309"/>
        <dbReference type="ChEBI" id="CHEBI:15377"/>
        <dbReference type="ChEBI" id="CHEBI:15379"/>
        <dbReference type="ChEBI" id="CHEBI:16240"/>
        <dbReference type="EC" id="1.11.1.6"/>
    </reaction>
</comment>
<feature type="region of interest" description="Disordered" evidence="14">
    <location>
        <begin position="1"/>
        <end position="25"/>
    </location>
</feature>
<dbReference type="EMBL" id="FOSR01000015">
    <property type="protein sequence ID" value="SFL11167.1"/>
    <property type="molecule type" value="Genomic_DNA"/>
</dbReference>
<evidence type="ECO:0000256" key="3">
    <source>
        <dbReference type="ARBA" id="ARBA00012314"/>
    </source>
</evidence>
<keyword evidence="5 12" id="KW-0349">Heme</keyword>
<dbReference type="GO" id="GO:0020037">
    <property type="term" value="F:heme binding"/>
    <property type="evidence" value="ECO:0007669"/>
    <property type="project" value="InterPro"/>
</dbReference>
<dbReference type="GO" id="GO:0005737">
    <property type="term" value="C:cytoplasm"/>
    <property type="evidence" value="ECO:0007669"/>
    <property type="project" value="TreeGrafter"/>
</dbReference>
<dbReference type="AlphaFoldDB" id="A0A1I4F2Z2"/>
<dbReference type="PIRSF" id="PIRSF038928">
    <property type="entry name" value="Catalase_clade1-3"/>
    <property type="match status" value="1"/>
</dbReference>
<keyword evidence="9 13" id="KW-0376">Hydrogen peroxide</keyword>
<evidence type="ECO:0000256" key="13">
    <source>
        <dbReference type="RuleBase" id="RU000498"/>
    </source>
</evidence>
<dbReference type="InterPro" id="IPR040333">
    <property type="entry name" value="Catalase_3"/>
</dbReference>
<keyword evidence="7 13" id="KW-0560">Oxidoreductase</keyword>
<organism evidence="16 17">
    <name type="scientific">Rhodanobacter glycinis</name>
    <dbReference type="NCBI Taxonomy" id="582702"/>
    <lineage>
        <taxon>Bacteria</taxon>
        <taxon>Pseudomonadati</taxon>
        <taxon>Pseudomonadota</taxon>
        <taxon>Gammaproteobacteria</taxon>
        <taxon>Lysobacterales</taxon>
        <taxon>Rhodanobacteraceae</taxon>
        <taxon>Rhodanobacter</taxon>
    </lineage>
</organism>
<gene>
    <name evidence="16" type="ORF">SAMN05192579_1159</name>
</gene>
<keyword evidence="6 12" id="KW-0479">Metal-binding</keyword>
<sequence length="499" mass="55511">MSDSTSKPAGASTTGAGAPAVSDRNSLTVGANGPILLHDTHLLEQLAHFNREKVPERQPHAKGAGAFGVLKVTEDVSRYTKAALFQQGVSTDMLARFSTVAGEMGSPDTWRDVRGFSLKFYTDEGNYDLVGNNTPVFFLRDPIKFPHFIRSQKRLPDSGLRDNHMQWDFWTSNPETAHQVTYVMGERGLPRTWRHMNGYGSHTYMWINAAGEKFWVKYHFHTRQGMAFFNNAEAATMAGENADFHRADLFNAIKRGDYPVWDLSVQVMPYAEAKDYRFNPFDLTKTWSHKDYPLIKVGTMTLNRNPENFFAQIEQAAFSPGNTVPGIGLSPDKMLLGRAFAYADAQRHRIGANFHQLPVNQPKVPVNSYLFDGQMAYHHSGSAPVYAPNSGGRPWSDDTGPVADGWETDGEMVRSAYTLHAEDDDFGQAGTLVREIWNDAQRAQFVDQVAGSLLGGVRSPVLERAFEYWKSVDAKIGQQIEDKVRAGSAAEPSEGMGES</sequence>
<reference evidence="17" key="1">
    <citation type="submission" date="2016-10" db="EMBL/GenBank/DDBJ databases">
        <authorList>
            <person name="Varghese N."/>
            <person name="Submissions S."/>
        </authorList>
    </citation>
    <scope>NUCLEOTIDE SEQUENCE [LARGE SCALE GENOMIC DNA]</scope>
    <source>
        <strain evidence="17">MO64</strain>
    </source>
</reference>
<evidence type="ECO:0000256" key="10">
    <source>
        <dbReference type="ARBA" id="ARBA00049254"/>
    </source>
</evidence>
<dbReference type="InterPro" id="IPR024708">
    <property type="entry name" value="Catalase_AS"/>
</dbReference>
<evidence type="ECO:0000256" key="14">
    <source>
        <dbReference type="SAM" id="MobiDB-lite"/>
    </source>
</evidence>
<dbReference type="InterPro" id="IPR018028">
    <property type="entry name" value="Catalase"/>
</dbReference>
<dbReference type="Pfam" id="PF00199">
    <property type="entry name" value="Catalase"/>
    <property type="match status" value="1"/>
</dbReference>
<evidence type="ECO:0000256" key="1">
    <source>
        <dbReference type="ARBA" id="ARBA00001971"/>
    </source>
</evidence>
<feature type="compositionally biased region" description="Low complexity" evidence="14">
    <location>
        <begin position="1"/>
        <end position="20"/>
    </location>
</feature>
<evidence type="ECO:0000256" key="6">
    <source>
        <dbReference type="ARBA" id="ARBA00022723"/>
    </source>
</evidence>
<keyword evidence="17" id="KW-1185">Reference proteome</keyword>
<feature type="domain" description="Catalase core" evidence="15">
    <location>
        <begin position="13"/>
        <end position="395"/>
    </location>
</feature>
<comment type="cofactor">
    <cofactor evidence="1 12">
        <name>heme</name>
        <dbReference type="ChEBI" id="CHEBI:30413"/>
    </cofactor>
</comment>
<dbReference type="SUPFAM" id="SSF56634">
    <property type="entry name" value="Heme-dependent catalase-like"/>
    <property type="match status" value="1"/>
</dbReference>
<dbReference type="InterPro" id="IPR024711">
    <property type="entry name" value="Catalase_clade1/3"/>
</dbReference>
<dbReference type="PANTHER" id="PTHR11465:SF9">
    <property type="entry name" value="CATALASE"/>
    <property type="match status" value="1"/>
</dbReference>
<evidence type="ECO:0000259" key="15">
    <source>
        <dbReference type="SMART" id="SM01060"/>
    </source>
</evidence>
<evidence type="ECO:0000256" key="4">
    <source>
        <dbReference type="ARBA" id="ARBA00022559"/>
    </source>
</evidence>
<dbReference type="Proteomes" id="UP000198725">
    <property type="component" value="Unassembled WGS sequence"/>
</dbReference>
<evidence type="ECO:0000256" key="7">
    <source>
        <dbReference type="ARBA" id="ARBA00023002"/>
    </source>
</evidence>
<dbReference type="PROSITE" id="PS51402">
    <property type="entry name" value="CATALASE_3"/>
    <property type="match status" value="1"/>
</dbReference>
<feature type="binding site" description="axial binding residue" evidence="12">
    <location>
        <position position="342"/>
    </location>
    <ligand>
        <name>heme</name>
        <dbReference type="ChEBI" id="CHEBI:30413"/>
    </ligand>
    <ligandPart>
        <name>Fe</name>
        <dbReference type="ChEBI" id="CHEBI:18248"/>
    </ligandPart>
</feature>
<protein>
    <recommendedName>
        <fullName evidence="3 13">Catalase</fullName>
        <ecNumber evidence="3 13">1.11.1.6</ecNumber>
    </recommendedName>
</protein>
<dbReference type="InterPro" id="IPR020835">
    <property type="entry name" value="Catalase_sf"/>
</dbReference>
<evidence type="ECO:0000256" key="2">
    <source>
        <dbReference type="ARBA" id="ARBA00005329"/>
    </source>
</evidence>
<keyword evidence="4 13" id="KW-0575">Peroxidase</keyword>
<keyword evidence="8 12" id="KW-0408">Iron</keyword>
<comment type="similarity">
    <text evidence="2 13">Belongs to the catalase family.</text>
</comment>
<feature type="active site" evidence="11">
    <location>
        <position position="60"/>
    </location>
</feature>
<dbReference type="Pfam" id="PF06628">
    <property type="entry name" value="Catalase-rel"/>
    <property type="match status" value="1"/>
</dbReference>
<dbReference type="CDD" id="cd08156">
    <property type="entry name" value="catalase_clade_3"/>
    <property type="match status" value="1"/>
</dbReference>